<evidence type="ECO:0000313" key="6">
    <source>
        <dbReference type="Proteomes" id="UP001152795"/>
    </source>
</evidence>
<evidence type="ECO:0000256" key="2">
    <source>
        <dbReference type="ARBA" id="ARBA00023125"/>
    </source>
</evidence>
<dbReference type="OrthoDB" id="6107726at2759"/>
<dbReference type="GO" id="GO:0000724">
    <property type="term" value="P:double-strand break repair via homologous recombination"/>
    <property type="evidence" value="ECO:0007669"/>
    <property type="project" value="TreeGrafter"/>
</dbReference>
<dbReference type="GO" id="GO:0009378">
    <property type="term" value="F:four-way junction helicase activity"/>
    <property type="evidence" value="ECO:0007669"/>
    <property type="project" value="TreeGrafter"/>
</dbReference>
<comment type="caution">
    <text evidence="5">The sequence shown here is derived from an EMBL/GenBank/DDBJ whole genome shotgun (WGS) entry which is preliminary data.</text>
</comment>
<proteinExistence type="inferred from homology"/>
<gene>
    <name evidence="5" type="ORF">PACLA_8A049638</name>
</gene>
<dbReference type="EMBL" id="CACRXK020001694">
    <property type="protein sequence ID" value="CAB3990627.1"/>
    <property type="molecule type" value="Genomic_DNA"/>
</dbReference>
<dbReference type="InterPro" id="IPR011545">
    <property type="entry name" value="DEAD/DEAH_box_helicase_dom"/>
</dbReference>
<dbReference type="PROSITE" id="PS51192">
    <property type="entry name" value="HELICASE_ATP_BIND_1"/>
    <property type="match status" value="1"/>
</dbReference>
<keyword evidence="4" id="KW-0539">Nucleus</keyword>
<keyword evidence="2" id="KW-0238">DNA-binding</keyword>
<evidence type="ECO:0000256" key="3">
    <source>
        <dbReference type="ARBA" id="ARBA00023235"/>
    </source>
</evidence>
<dbReference type="GO" id="GO:0005634">
    <property type="term" value="C:nucleus"/>
    <property type="evidence" value="ECO:0007669"/>
    <property type="project" value="TreeGrafter"/>
</dbReference>
<evidence type="ECO:0000256" key="4">
    <source>
        <dbReference type="ARBA" id="ARBA00023242"/>
    </source>
</evidence>
<protein>
    <submittedName>
        <fullName evidence="5">Mediator of RNA polymerase II transcription subunit 34-like</fullName>
    </submittedName>
</protein>
<keyword evidence="3" id="KW-0413">Isomerase</keyword>
<dbReference type="GO" id="GO:0005737">
    <property type="term" value="C:cytoplasm"/>
    <property type="evidence" value="ECO:0007669"/>
    <property type="project" value="TreeGrafter"/>
</dbReference>
<sequence length="265" mass="30510">MPTGSGKSLVFQIAPLVEMLMSSRYIDSVVWKQDPIIIIICPLVALMKDQVNRLNNIGFKAAYVGCEEAEKGIDNGDFMYVFISSESILSNERWRCMLEKKPYQERLVGIVVDEAHCIVEWGTSSNNKKKTIFRIWYSRLNELRSLVQKGVTFLALTATATKHTKQQIFDMLELKEPVEIIDNPDRPNICFVVQKMDNGINIADHFKFLVDELKQHGRETTRTIIYCKTIKQCALLFNIFRNSLGTDLFCNESNDPRTRLCDMMH</sequence>
<dbReference type="InterPro" id="IPR014001">
    <property type="entry name" value="Helicase_ATP-bd"/>
</dbReference>
<reference evidence="5" key="1">
    <citation type="submission" date="2020-04" db="EMBL/GenBank/DDBJ databases">
        <authorList>
            <person name="Alioto T."/>
            <person name="Alioto T."/>
            <person name="Gomez Garrido J."/>
        </authorList>
    </citation>
    <scope>NUCLEOTIDE SEQUENCE</scope>
    <source>
        <strain evidence="5">A484AB</strain>
    </source>
</reference>
<organism evidence="5 6">
    <name type="scientific">Paramuricea clavata</name>
    <name type="common">Red gorgonian</name>
    <name type="synonym">Violescent sea-whip</name>
    <dbReference type="NCBI Taxonomy" id="317549"/>
    <lineage>
        <taxon>Eukaryota</taxon>
        <taxon>Metazoa</taxon>
        <taxon>Cnidaria</taxon>
        <taxon>Anthozoa</taxon>
        <taxon>Octocorallia</taxon>
        <taxon>Malacalcyonacea</taxon>
        <taxon>Plexauridae</taxon>
        <taxon>Paramuricea</taxon>
    </lineage>
</organism>
<dbReference type="PANTHER" id="PTHR13710">
    <property type="entry name" value="DNA HELICASE RECQ FAMILY MEMBER"/>
    <property type="match status" value="1"/>
</dbReference>
<evidence type="ECO:0000256" key="1">
    <source>
        <dbReference type="ARBA" id="ARBA00005446"/>
    </source>
</evidence>
<dbReference type="PANTHER" id="PTHR13710:SF153">
    <property type="entry name" value="RECQ-LIKE DNA HELICASE BLM"/>
    <property type="match status" value="1"/>
</dbReference>
<dbReference type="AlphaFoldDB" id="A0A6S7GYV9"/>
<accession>A0A6S7GYV9</accession>
<dbReference type="GO" id="GO:0005524">
    <property type="term" value="F:ATP binding"/>
    <property type="evidence" value="ECO:0007669"/>
    <property type="project" value="InterPro"/>
</dbReference>
<comment type="similarity">
    <text evidence="1">Belongs to the helicase family. RecQ subfamily.</text>
</comment>
<dbReference type="Pfam" id="PF00270">
    <property type="entry name" value="DEAD"/>
    <property type="match status" value="1"/>
</dbReference>
<name>A0A6S7GYV9_PARCT</name>
<dbReference type="InterPro" id="IPR027417">
    <property type="entry name" value="P-loop_NTPase"/>
</dbReference>
<dbReference type="SUPFAM" id="SSF52540">
    <property type="entry name" value="P-loop containing nucleoside triphosphate hydrolases"/>
    <property type="match status" value="1"/>
</dbReference>
<dbReference type="Gene3D" id="3.40.50.300">
    <property type="entry name" value="P-loop containing nucleotide triphosphate hydrolases"/>
    <property type="match status" value="1"/>
</dbReference>
<keyword evidence="6" id="KW-1185">Reference proteome</keyword>
<evidence type="ECO:0000313" key="5">
    <source>
        <dbReference type="EMBL" id="CAB3990627.1"/>
    </source>
</evidence>
<dbReference type="GO" id="GO:0043138">
    <property type="term" value="F:3'-5' DNA helicase activity"/>
    <property type="evidence" value="ECO:0007669"/>
    <property type="project" value="TreeGrafter"/>
</dbReference>
<dbReference type="GO" id="GO:0005694">
    <property type="term" value="C:chromosome"/>
    <property type="evidence" value="ECO:0007669"/>
    <property type="project" value="TreeGrafter"/>
</dbReference>
<dbReference type="Proteomes" id="UP001152795">
    <property type="component" value="Unassembled WGS sequence"/>
</dbReference>
<dbReference type="GO" id="GO:0003677">
    <property type="term" value="F:DNA binding"/>
    <property type="evidence" value="ECO:0007669"/>
    <property type="project" value="UniProtKB-KW"/>
</dbReference>